<dbReference type="InterPro" id="IPR001650">
    <property type="entry name" value="Helicase_C-like"/>
</dbReference>
<dbReference type="PROSITE" id="PS51194">
    <property type="entry name" value="HELICASE_CTER"/>
    <property type="match status" value="1"/>
</dbReference>
<sequence length="968" mass="111782">MATPINTLTGEIPLKLAQKITKIVNELWESGEFLNLTTPTTTNLLKFWFCEPHTTQREINFHRGQKQAILNTIYLHEILKINSVLEIYEKIDKELILKLNSELLSKEKYNIPKYAMKMATGTGKTWVMNALFIWQYLNARAEKEKSGRYSKNFLLIAPGLIVYERLLDSYMGKQRVDGSRDVNTSDIFKNKELFVSPLYEMTIKAFLQSSVVNKDEIGKKITSDGMIAISNWHLFMGKEEEKEEISPLEDPSGVIEDLFPARPGVAAGNSLESLDNRYFSGGEIEYLSRLEDLVVMNDEAHHIHENKTAGEIQEVEWQKSLNFIAKNMGKSFIQIDFSATPYDTTGSGQKRAKHYFPHVIVDFDLNSAINDGLVKMITIDKRKELSTLELDFKALRDEGSNKVIGLSDGQKIMIQAGLTKLDILEKDFSKLNNPKHPKMLIMCEETEVVRYVEEFLLEIGLKDEEFMGVHSKKNGEIPKEEYERLRQKLFNIDEYENPKVVISVLMLKEGFDVSNVCVIVPLRSNQSSILLEQTIGRGLRLMYRGVEFQDEKNENRKRVLKDKLSPSSYLDVLSIIEHPAFTQLYTDLLSEDEFGFDENEPKEGTSTGSMIKIGLKENYQDYDMAFLEIIKDEEEELNSPKLDINDLPTYNYHTLEQLQSWTTKGEVFHSEELTVKTTFGDYSISADLFSANSYNEYLQKLLEILTHKMGQLKVHGHNRLLPSMQIYQPELLGFLDKYIRTKLFGKDFNPFEDDNWRILMLKNANITNFITNEINRLIYNMQNSTSISKPIVNKNYFSKVDSLNMRENFALNLQKTIYEKTSYPSNKGGFEKAFLEFLDKDSKVLKFIKILEFKHDFATITYFREDGLMASYYPDFMVETQKNIYLIETKSDKDLKDTNVKQKQKSTIDFIKRINNLSEELREFKTWAYLLLGETQFYSLVKSGADIEDLANSSKMNESIITGSLLDI</sequence>
<dbReference type="Proteomes" id="UP000238281">
    <property type="component" value="Unassembled WGS sequence"/>
</dbReference>
<dbReference type="GO" id="GO:0016787">
    <property type="term" value="F:hydrolase activity"/>
    <property type="evidence" value="ECO:0007669"/>
    <property type="project" value="InterPro"/>
</dbReference>
<reference evidence="2 3" key="1">
    <citation type="submission" date="2017-09" db="EMBL/GenBank/DDBJ databases">
        <title>Reassesment of A. cryaerophilus.</title>
        <authorList>
            <person name="Perez-Cataluna A."/>
            <person name="Collado L."/>
            <person name="Salgado O."/>
            <person name="Lefinanco V."/>
            <person name="Figueras M.J."/>
        </authorList>
    </citation>
    <scope>NUCLEOTIDE SEQUENCE [LARGE SCALE GENOMIC DNA]</scope>
    <source>
        <strain evidence="2 3">LMG 10210</strain>
    </source>
</reference>
<dbReference type="InterPro" id="IPR027417">
    <property type="entry name" value="P-loop_NTPase"/>
</dbReference>
<dbReference type="RefSeq" id="WP_105915638.1">
    <property type="nucleotide sequence ID" value="NZ_NXGE01000004.1"/>
</dbReference>
<evidence type="ECO:0000259" key="1">
    <source>
        <dbReference type="PROSITE" id="PS51194"/>
    </source>
</evidence>
<gene>
    <name evidence="2" type="ORF">CJ673_07670</name>
</gene>
<dbReference type="GO" id="GO:0005829">
    <property type="term" value="C:cytosol"/>
    <property type="evidence" value="ECO:0007669"/>
    <property type="project" value="TreeGrafter"/>
</dbReference>
<dbReference type="InterPro" id="IPR050742">
    <property type="entry name" value="Helicase_Restrict-Modif_Enz"/>
</dbReference>
<dbReference type="PANTHER" id="PTHR47396">
    <property type="entry name" value="TYPE I RESTRICTION ENZYME ECOKI R PROTEIN"/>
    <property type="match status" value="1"/>
</dbReference>
<keyword evidence="2" id="KW-0540">Nuclease</keyword>
<dbReference type="PANTHER" id="PTHR47396:SF1">
    <property type="entry name" value="ATP-DEPENDENT HELICASE IRC3-RELATED"/>
    <property type="match status" value="1"/>
</dbReference>
<comment type="caution">
    <text evidence="2">The sequence shown here is derived from an EMBL/GenBank/DDBJ whole genome shotgun (WGS) entry which is preliminary data.</text>
</comment>
<feature type="domain" description="Helicase C-terminal" evidence="1">
    <location>
        <begin position="423"/>
        <end position="576"/>
    </location>
</feature>
<evidence type="ECO:0000313" key="3">
    <source>
        <dbReference type="Proteomes" id="UP000238281"/>
    </source>
</evidence>
<proteinExistence type="predicted"/>
<accession>A0A2S9T6A6</accession>
<keyword evidence="2" id="KW-0378">Hydrolase</keyword>
<organism evidence="2 3">
    <name type="scientific">Aliarcobacter cryaerophilus</name>
    <dbReference type="NCBI Taxonomy" id="28198"/>
    <lineage>
        <taxon>Bacteria</taxon>
        <taxon>Pseudomonadati</taxon>
        <taxon>Campylobacterota</taxon>
        <taxon>Epsilonproteobacteria</taxon>
        <taxon>Campylobacterales</taxon>
        <taxon>Arcobacteraceae</taxon>
        <taxon>Aliarcobacter</taxon>
    </lineage>
</organism>
<dbReference type="GO" id="GO:0005524">
    <property type="term" value="F:ATP binding"/>
    <property type="evidence" value="ECO:0007669"/>
    <property type="project" value="InterPro"/>
</dbReference>
<dbReference type="EMBL" id="NXGE01000004">
    <property type="protein sequence ID" value="PRM94367.1"/>
    <property type="molecule type" value="Genomic_DNA"/>
</dbReference>
<name>A0A2S9T6A6_9BACT</name>
<dbReference type="InterPro" id="IPR006935">
    <property type="entry name" value="Helicase/UvrB_N"/>
</dbReference>
<protein>
    <submittedName>
        <fullName evidence="2">Restriction endonuclease subunit R</fullName>
    </submittedName>
</protein>
<keyword evidence="2" id="KW-0255">Endonuclease</keyword>
<dbReference type="SUPFAM" id="SSF52540">
    <property type="entry name" value="P-loop containing nucleoside triphosphate hydrolases"/>
    <property type="match status" value="2"/>
</dbReference>
<evidence type="ECO:0000313" key="2">
    <source>
        <dbReference type="EMBL" id="PRM94367.1"/>
    </source>
</evidence>
<dbReference type="GO" id="GO:0003677">
    <property type="term" value="F:DNA binding"/>
    <property type="evidence" value="ECO:0007669"/>
    <property type="project" value="InterPro"/>
</dbReference>
<dbReference type="Gene3D" id="3.40.50.300">
    <property type="entry name" value="P-loop containing nucleotide triphosphate hydrolases"/>
    <property type="match status" value="1"/>
</dbReference>
<dbReference type="GO" id="GO:0004519">
    <property type="term" value="F:endonuclease activity"/>
    <property type="evidence" value="ECO:0007669"/>
    <property type="project" value="UniProtKB-KW"/>
</dbReference>
<dbReference type="AlphaFoldDB" id="A0A2S9T6A6"/>
<dbReference type="Pfam" id="PF04851">
    <property type="entry name" value="ResIII"/>
    <property type="match status" value="1"/>
</dbReference>